<reference evidence="1" key="1">
    <citation type="submission" date="2023-04" db="EMBL/GenBank/DDBJ databases">
        <title>Draft Genome sequencing of Naganishia species isolated from polar environments using Oxford Nanopore Technology.</title>
        <authorList>
            <person name="Leo P."/>
            <person name="Venkateswaran K."/>
        </authorList>
    </citation>
    <scope>NUCLEOTIDE SEQUENCE</scope>
    <source>
        <strain evidence="1">MNA-CCFEE 5423</strain>
    </source>
</reference>
<keyword evidence="2" id="KW-1185">Reference proteome</keyword>
<gene>
    <name evidence="1" type="ORF">QFC21_002253</name>
</gene>
<evidence type="ECO:0000313" key="2">
    <source>
        <dbReference type="Proteomes" id="UP001227268"/>
    </source>
</evidence>
<evidence type="ECO:0000313" key="1">
    <source>
        <dbReference type="EMBL" id="KAJ9103791.1"/>
    </source>
</evidence>
<name>A0ACC2VXF3_9TREE</name>
<dbReference type="Proteomes" id="UP001227268">
    <property type="component" value="Unassembled WGS sequence"/>
</dbReference>
<sequence>MALSAAAVGFYEKLGFEVAGKPPMSSDGTLEGNLSEMLAPYEAILREFRFQKAPLDPIR</sequence>
<protein>
    <submittedName>
        <fullName evidence="1">Uncharacterized protein</fullName>
    </submittedName>
</protein>
<comment type="caution">
    <text evidence="1">The sequence shown here is derived from an EMBL/GenBank/DDBJ whole genome shotgun (WGS) entry which is preliminary data.</text>
</comment>
<organism evidence="1 2">
    <name type="scientific">Naganishia friedmannii</name>
    <dbReference type="NCBI Taxonomy" id="89922"/>
    <lineage>
        <taxon>Eukaryota</taxon>
        <taxon>Fungi</taxon>
        <taxon>Dikarya</taxon>
        <taxon>Basidiomycota</taxon>
        <taxon>Agaricomycotina</taxon>
        <taxon>Tremellomycetes</taxon>
        <taxon>Filobasidiales</taxon>
        <taxon>Filobasidiaceae</taxon>
        <taxon>Naganishia</taxon>
    </lineage>
</organism>
<proteinExistence type="predicted"/>
<accession>A0ACC2VXF3</accession>
<dbReference type="EMBL" id="JASBWT010000006">
    <property type="protein sequence ID" value="KAJ9103791.1"/>
    <property type="molecule type" value="Genomic_DNA"/>
</dbReference>